<reference evidence="3" key="1">
    <citation type="submission" date="2021-02" db="EMBL/GenBank/DDBJ databases">
        <authorList>
            <person name="Nowell W R."/>
        </authorList>
    </citation>
    <scope>NUCLEOTIDE SEQUENCE</scope>
</reference>
<evidence type="ECO:0000313" key="4">
    <source>
        <dbReference type="Proteomes" id="UP000663870"/>
    </source>
</evidence>
<evidence type="ECO:0000313" key="2">
    <source>
        <dbReference type="EMBL" id="CAF1220235.1"/>
    </source>
</evidence>
<gene>
    <name evidence="3" type="ORF">JXQ802_LOCUS40370</name>
    <name evidence="2" type="ORF">PYM288_LOCUS25837</name>
</gene>
<feature type="compositionally biased region" description="Low complexity" evidence="1">
    <location>
        <begin position="12"/>
        <end position="21"/>
    </location>
</feature>
<proteinExistence type="predicted"/>
<dbReference type="EMBL" id="CAJNOH010001462">
    <property type="protein sequence ID" value="CAF1220235.1"/>
    <property type="molecule type" value="Genomic_DNA"/>
</dbReference>
<feature type="compositionally biased region" description="Acidic residues" evidence="1">
    <location>
        <begin position="1"/>
        <end position="11"/>
    </location>
</feature>
<protein>
    <submittedName>
        <fullName evidence="3">Uncharacterized protein</fullName>
    </submittedName>
</protein>
<name>A0A815TC92_9BILA</name>
<evidence type="ECO:0000313" key="3">
    <source>
        <dbReference type="EMBL" id="CAF1500045.1"/>
    </source>
</evidence>
<dbReference type="Proteomes" id="UP000663854">
    <property type="component" value="Unassembled WGS sequence"/>
</dbReference>
<organism evidence="3 4">
    <name type="scientific">Rotaria sordida</name>
    <dbReference type="NCBI Taxonomy" id="392033"/>
    <lineage>
        <taxon>Eukaryota</taxon>
        <taxon>Metazoa</taxon>
        <taxon>Spiralia</taxon>
        <taxon>Gnathifera</taxon>
        <taxon>Rotifera</taxon>
        <taxon>Eurotatoria</taxon>
        <taxon>Bdelloidea</taxon>
        <taxon>Philodinida</taxon>
        <taxon>Philodinidae</taxon>
        <taxon>Rotaria</taxon>
    </lineage>
</organism>
<dbReference type="AlphaFoldDB" id="A0A815TC92"/>
<accession>A0A815TC92</accession>
<dbReference type="EMBL" id="CAJNOL010002433">
    <property type="protein sequence ID" value="CAF1500045.1"/>
    <property type="molecule type" value="Genomic_DNA"/>
</dbReference>
<evidence type="ECO:0000256" key="1">
    <source>
        <dbReference type="SAM" id="MobiDB-lite"/>
    </source>
</evidence>
<feature type="region of interest" description="Disordered" evidence="1">
    <location>
        <begin position="1"/>
        <end position="21"/>
    </location>
</feature>
<keyword evidence="4" id="KW-1185">Reference proteome</keyword>
<dbReference type="Proteomes" id="UP000663870">
    <property type="component" value="Unassembled WGS sequence"/>
</dbReference>
<sequence>MVDVNSFDDDSSSSTDVQVDGSSFRSVQMNGDLSNVVLKEVVKLQLNSTSSSHKNCCICRNDLKKNAANISSEDRDLIFFTRNIWIPEGARCCADHLANHQLKQEAIDQIKPVSIRQAELNSADVQLLLNKSQIILENHNKKFNFDDLRGLTEDEYRLLTSLSKDDFNEFVKIVSLSGIRNSSNRSIRTAIGIYLCKIRLGLSNRLLACMFQLPDKKTVFPNY</sequence>
<comment type="caution">
    <text evidence="3">The sequence shown here is derived from an EMBL/GenBank/DDBJ whole genome shotgun (WGS) entry which is preliminary data.</text>
</comment>